<reference evidence="1 2" key="1">
    <citation type="submission" date="2019-10" db="EMBL/GenBank/DDBJ databases">
        <title>Corynebacterium sp novel species isolated from the respiratory tract of Marmot.</title>
        <authorList>
            <person name="Zhang G."/>
        </authorList>
    </citation>
    <scope>NUCLEOTIDE SEQUENCE [LARGE SCALE GENOMIC DNA]</scope>
    <source>
        <strain evidence="1 2">336</strain>
    </source>
</reference>
<keyword evidence="2" id="KW-1185">Reference proteome</keyword>
<dbReference type="InterPro" id="IPR023393">
    <property type="entry name" value="START-like_dom_sf"/>
</dbReference>
<dbReference type="CDD" id="cd07812">
    <property type="entry name" value="SRPBCC"/>
    <property type="match status" value="1"/>
</dbReference>
<dbReference type="SUPFAM" id="SSF55961">
    <property type="entry name" value="Bet v1-like"/>
    <property type="match status" value="1"/>
</dbReference>
<dbReference type="InterPro" id="IPR019587">
    <property type="entry name" value="Polyketide_cyclase/dehydratase"/>
</dbReference>
<evidence type="ECO:0000313" key="2">
    <source>
        <dbReference type="Proteomes" id="UP000436181"/>
    </source>
</evidence>
<protein>
    <submittedName>
        <fullName evidence="1">SRPBCC family protein</fullName>
    </submittedName>
</protein>
<dbReference type="Gene3D" id="3.30.530.20">
    <property type="match status" value="1"/>
</dbReference>
<dbReference type="EMBL" id="WBZJ01000002">
    <property type="protein sequence ID" value="KAB3521075.1"/>
    <property type="molecule type" value="Genomic_DNA"/>
</dbReference>
<proteinExistence type="predicted"/>
<organism evidence="1 2">
    <name type="scientific">Corynebacterium zhongnanshanii</name>
    <dbReference type="NCBI Taxonomy" id="2768834"/>
    <lineage>
        <taxon>Bacteria</taxon>
        <taxon>Bacillati</taxon>
        <taxon>Actinomycetota</taxon>
        <taxon>Actinomycetes</taxon>
        <taxon>Mycobacteriales</taxon>
        <taxon>Corynebacteriaceae</taxon>
        <taxon>Corynebacterium</taxon>
    </lineage>
</organism>
<dbReference type="Pfam" id="PF10604">
    <property type="entry name" value="Polyketide_cyc2"/>
    <property type="match status" value="1"/>
</dbReference>
<name>A0ABQ6VDU5_9CORY</name>
<dbReference type="Proteomes" id="UP000436181">
    <property type="component" value="Unassembled WGS sequence"/>
</dbReference>
<evidence type="ECO:0000313" key="1">
    <source>
        <dbReference type="EMBL" id="KAB3521075.1"/>
    </source>
</evidence>
<accession>A0ABQ6VDU5</accession>
<comment type="caution">
    <text evidence="1">The sequence shown here is derived from an EMBL/GenBank/DDBJ whole genome shotgun (WGS) entry which is preliminary data.</text>
</comment>
<sequence>MASPRLSAQCTINAPAAVVWDKLSDLSAMGARSPQCMKMISFGSPNNMVGSLTLNLNRRGPLWWPTFSVITEWFEPRVLEFRIPINGTRWRYTLTEDTTPDGQTVTHVTHERLVQGDTTKLSRALVAIAMGGNESFEQELINGMNQTLAALTQDSEQL</sequence>
<gene>
    <name evidence="1" type="ORF">F8377_06380</name>
</gene>